<feature type="domain" description="HTH lacI-type" evidence="4">
    <location>
        <begin position="6"/>
        <end position="60"/>
    </location>
</feature>
<keyword evidence="3" id="KW-0804">Transcription</keyword>
<evidence type="ECO:0000313" key="6">
    <source>
        <dbReference type="Proteomes" id="UP001209083"/>
    </source>
</evidence>
<dbReference type="GO" id="GO:0003677">
    <property type="term" value="F:DNA binding"/>
    <property type="evidence" value="ECO:0007669"/>
    <property type="project" value="UniProtKB-KW"/>
</dbReference>
<keyword evidence="6" id="KW-1185">Reference proteome</keyword>
<dbReference type="InterPro" id="IPR010982">
    <property type="entry name" value="Lambda_DNA-bd_dom_sf"/>
</dbReference>
<name>A0ABY8QXY9_9MICO</name>
<keyword evidence="2 5" id="KW-0238">DNA-binding</keyword>
<dbReference type="CDD" id="cd06267">
    <property type="entry name" value="PBP1_LacI_sugar_binding-like"/>
    <property type="match status" value="1"/>
</dbReference>
<keyword evidence="1" id="KW-0805">Transcription regulation</keyword>
<dbReference type="EMBL" id="CP090958">
    <property type="protein sequence ID" value="WGW13240.1"/>
    <property type="molecule type" value="Genomic_DNA"/>
</dbReference>
<evidence type="ECO:0000256" key="1">
    <source>
        <dbReference type="ARBA" id="ARBA00023015"/>
    </source>
</evidence>
<evidence type="ECO:0000313" key="5">
    <source>
        <dbReference type="EMBL" id="WGW13240.1"/>
    </source>
</evidence>
<evidence type="ECO:0000256" key="2">
    <source>
        <dbReference type="ARBA" id="ARBA00023125"/>
    </source>
</evidence>
<dbReference type="InterPro" id="IPR046335">
    <property type="entry name" value="LacI/GalR-like_sensor"/>
</dbReference>
<dbReference type="RefSeq" id="WP_349640056.1">
    <property type="nucleotide sequence ID" value="NZ_CP090958.1"/>
</dbReference>
<dbReference type="PROSITE" id="PS50932">
    <property type="entry name" value="HTH_LACI_2"/>
    <property type="match status" value="1"/>
</dbReference>
<dbReference type="Proteomes" id="UP001209083">
    <property type="component" value="Chromosome"/>
</dbReference>
<dbReference type="SMART" id="SM00354">
    <property type="entry name" value="HTH_LACI"/>
    <property type="match status" value="1"/>
</dbReference>
<gene>
    <name evidence="5" type="ORF">LWF01_05590</name>
</gene>
<dbReference type="InterPro" id="IPR000843">
    <property type="entry name" value="HTH_LacI"/>
</dbReference>
<organism evidence="5 6">
    <name type="scientific">Saxibacter everestensis</name>
    <dbReference type="NCBI Taxonomy" id="2909229"/>
    <lineage>
        <taxon>Bacteria</taxon>
        <taxon>Bacillati</taxon>
        <taxon>Actinomycetota</taxon>
        <taxon>Actinomycetes</taxon>
        <taxon>Micrococcales</taxon>
        <taxon>Brevibacteriaceae</taxon>
        <taxon>Saxibacter</taxon>
    </lineage>
</organism>
<dbReference type="PROSITE" id="PS00356">
    <property type="entry name" value="HTH_LACI_1"/>
    <property type="match status" value="1"/>
</dbReference>
<dbReference type="CDD" id="cd01392">
    <property type="entry name" value="HTH_LacI"/>
    <property type="match status" value="1"/>
</dbReference>
<reference evidence="5 6" key="1">
    <citation type="submission" date="2023-05" db="EMBL/GenBank/DDBJ databases">
        <title>Lithophilousrod everest ZFBP1038 complete genpme.</title>
        <authorList>
            <person name="Tian M."/>
        </authorList>
    </citation>
    <scope>NUCLEOTIDE SEQUENCE [LARGE SCALE GENOMIC DNA]</scope>
    <source>
        <strain evidence="5 6">ZFBP1038</strain>
    </source>
</reference>
<protein>
    <submittedName>
        <fullName evidence="5">LacI family DNA-binding transcriptional regulator</fullName>
    </submittedName>
</protein>
<proteinExistence type="predicted"/>
<accession>A0ABY8QXY9</accession>
<dbReference type="Pfam" id="PF13377">
    <property type="entry name" value="Peripla_BP_3"/>
    <property type="match status" value="1"/>
</dbReference>
<evidence type="ECO:0000259" key="4">
    <source>
        <dbReference type="PROSITE" id="PS50932"/>
    </source>
</evidence>
<dbReference type="PANTHER" id="PTHR30146">
    <property type="entry name" value="LACI-RELATED TRANSCRIPTIONAL REPRESSOR"/>
    <property type="match status" value="1"/>
</dbReference>
<evidence type="ECO:0000256" key="3">
    <source>
        <dbReference type="ARBA" id="ARBA00023163"/>
    </source>
</evidence>
<dbReference type="SUPFAM" id="SSF53822">
    <property type="entry name" value="Periplasmic binding protein-like I"/>
    <property type="match status" value="1"/>
</dbReference>
<dbReference type="PANTHER" id="PTHR30146:SF109">
    <property type="entry name" value="HTH-TYPE TRANSCRIPTIONAL REGULATOR GALS"/>
    <property type="match status" value="1"/>
</dbReference>
<dbReference type="Pfam" id="PF00356">
    <property type="entry name" value="LacI"/>
    <property type="match status" value="1"/>
</dbReference>
<dbReference type="Gene3D" id="1.10.260.40">
    <property type="entry name" value="lambda repressor-like DNA-binding domains"/>
    <property type="match status" value="1"/>
</dbReference>
<dbReference type="Gene3D" id="3.40.50.2300">
    <property type="match status" value="2"/>
</dbReference>
<sequence length="349" mass="37206">MTTSRPNLADVARIAGVGPATVSRALNGRPDVSEKTRERIRKIADELGFRPSATARALRRGSFRAVSAIVPDLVWGWWEPVLRSAAEAAADAGFHLFVHPIAGTEGGLEAVIEGLANVPTEGVIVVSVPDQAAARDSCERIGLPVVAIDDTSRSVQLASVSAKNRDGARTIVEHLISQGCERIACVGATSNEFTPYWGEGLFVEERVAGYRDAVTAAGLAPAEELVLDWSSPGDESIVTVPELDRLLESGAEPDAIFCLADLLAAPVLRTLSAHGLSVPDDVAVAGFDDERAALLLDPQLTTMRQPYDQMGRLAVDLLLRAISGERLPARRHELETELVLRGSTAVSLR</sequence>
<dbReference type="SUPFAM" id="SSF47413">
    <property type="entry name" value="lambda repressor-like DNA-binding domains"/>
    <property type="match status" value="1"/>
</dbReference>
<dbReference type="InterPro" id="IPR028082">
    <property type="entry name" value="Peripla_BP_I"/>
</dbReference>